<reference evidence="5 6" key="1">
    <citation type="submission" date="2024-02" db="EMBL/GenBank/DDBJ databases">
        <title>Genome analysis and characterization of Microbaculum marinisediminis sp. nov., isolated from marine sediment.</title>
        <authorList>
            <person name="Du Z.-J."/>
            <person name="Ye Y.-Q."/>
            <person name="Zhang Z.-R."/>
            <person name="Yuan S.-M."/>
            <person name="Zhang X.-Y."/>
        </authorList>
    </citation>
    <scope>NUCLEOTIDE SEQUENCE [LARGE SCALE GENOMIC DNA]</scope>
    <source>
        <strain evidence="5 6">SDUM1044001</strain>
    </source>
</reference>
<dbReference type="GO" id="GO:0003723">
    <property type="term" value="F:RNA binding"/>
    <property type="evidence" value="ECO:0007669"/>
    <property type="project" value="UniProtKB-KW"/>
</dbReference>
<dbReference type="InterPro" id="IPR002877">
    <property type="entry name" value="RNA_MeTrfase_FtsJ_dom"/>
</dbReference>
<evidence type="ECO:0000259" key="4">
    <source>
        <dbReference type="SMART" id="SM00363"/>
    </source>
</evidence>
<dbReference type="Proteomes" id="UP001378188">
    <property type="component" value="Unassembled WGS sequence"/>
</dbReference>
<dbReference type="Gene3D" id="3.10.290.10">
    <property type="entry name" value="RNA-binding S4 domain"/>
    <property type="match status" value="1"/>
</dbReference>
<feature type="domain" description="RNA-binding S4" evidence="4">
    <location>
        <begin position="4"/>
        <end position="69"/>
    </location>
</feature>
<keyword evidence="5" id="KW-0808">Transferase</keyword>
<dbReference type="GO" id="GO:0008168">
    <property type="term" value="F:methyltransferase activity"/>
    <property type="evidence" value="ECO:0007669"/>
    <property type="project" value="UniProtKB-KW"/>
</dbReference>
<dbReference type="PROSITE" id="PS50889">
    <property type="entry name" value="S4"/>
    <property type="match status" value="1"/>
</dbReference>
<dbReference type="InterPro" id="IPR004538">
    <property type="entry name" value="Hemolysin_A/TlyA"/>
</dbReference>
<keyword evidence="1 3" id="KW-0694">RNA-binding</keyword>
<dbReference type="CDD" id="cd02440">
    <property type="entry name" value="AdoMet_MTases"/>
    <property type="match status" value="1"/>
</dbReference>
<sequence>MTRSRLDEAMVRRGLAPSRSRARDAITRGHVRVAGRTVAKAGTPVADDAEIAVDDPALAWVSRAALKLIAGLDAFAIDPAGLTCLDLGASTGGFTQVLLARGAARVVAVDVGHGQLDPAVAADPRVAVFEGLNARDLTDAQVPDPVDLIVADVSFVSLKLALDPALALAKPGARLVALVKPQFEVGRQALGRGGIVRDREAAQRAAEAIADWLRDRGWTIVGLTDSPIAGGDGNREFLLGARRDGAGDDG</sequence>
<dbReference type="SUPFAM" id="SSF55174">
    <property type="entry name" value="Alpha-L RNA-binding motif"/>
    <property type="match status" value="1"/>
</dbReference>
<dbReference type="GO" id="GO:0032259">
    <property type="term" value="P:methylation"/>
    <property type="evidence" value="ECO:0007669"/>
    <property type="project" value="UniProtKB-KW"/>
</dbReference>
<dbReference type="NCBIfam" id="TIGR00478">
    <property type="entry name" value="tly"/>
    <property type="match status" value="1"/>
</dbReference>
<keyword evidence="5" id="KW-0489">Methyltransferase</keyword>
<evidence type="ECO:0000256" key="2">
    <source>
        <dbReference type="ARBA" id="ARBA00029460"/>
    </source>
</evidence>
<evidence type="ECO:0000256" key="3">
    <source>
        <dbReference type="PROSITE-ProRule" id="PRU00182"/>
    </source>
</evidence>
<dbReference type="Pfam" id="PF01479">
    <property type="entry name" value="S4"/>
    <property type="match status" value="1"/>
</dbReference>
<dbReference type="PANTHER" id="PTHR32319">
    <property type="entry name" value="BACTERIAL HEMOLYSIN-LIKE PROTEIN"/>
    <property type="match status" value="1"/>
</dbReference>
<dbReference type="AlphaFoldDB" id="A0AAW9RVU9"/>
<dbReference type="PANTHER" id="PTHR32319:SF0">
    <property type="entry name" value="BACTERIAL HEMOLYSIN-LIKE PROTEIN"/>
    <property type="match status" value="1"/>
</dbReference>
<proteinExistence type="inferred from homology"/>
<dbReference type="InterPro" id="IPR002942">
    <property type="entry name" value="S4_RNA-bd"/>
</dbReference>
<evidence type="ECO:0000313" key="5">
    <source>
        <dbReference type="EMBL" id="MEJ8571656.1"/>
    </source>
</evidence>
<dbReference type="InterPro" id="IPR047048">
    <property type="entry name" value="TlyA"/>
</dbReference>
<protein>
    <submittedName>
        <fullName evidence="5">TlyA family RNA methyltransferase</fullName>
    </submittedName>
</protein>
<dbReference type="SMART" id="SM00363">
    <property type="entry name" value="S4"/>
    <property type="match status" value="1"/>
</dbReference>
<dbReference type="Pfam" id="PF01728">
    <property type="entry name" value="FtsJ"/>
    <property type="match status" value="1"/>
</dbReference>
<keyword evidence="6" id="KW-1185">Reference proteome</keyword>
<accession>A0AAW9RVU9</accession>
<dbReference type="InterPro" id="IPR029063">
    <property type="entry name" value="SAM-dependent_MTases_sf"/>
</dbReference>
<dbReference type="Gene3D" id="3.40.50.150">
    <property type="entry name" value="Vaccinia Virus protein VP39"/>
    <property type="match status" value="1"/>
</dbReference>
<dbReference type="CDD" id="cd00165">
    <property type="entry name" value="S4"/>
    <property type="match status" value="1"/>
</dbReference>
<dbReference type="RefSeq" id="WP_340329353.1">
    <property type="nucleotide sequence ID" value="NZ_JAZHOF010000003.1"/>
</dbReference>
<comment type="similarity">
    <text evidence="2">Belongs to the TlyA family.</text>
</comment>
<evidence type="ECO:0000256" key="1">
    <source>
        <dbReference type="ARBA" id="ARBA00022884"/>
    </source>
</evidence>
<dbReference type="SUPFAM" id="SSF53335">
    <property type="entry name" value="S-adenosyl-L-methionine-dependent methyltransferases"/>
    <property type="match status" value="1"/>
</dbReference>
<gene>
    <name evidence="5" type="ORF">V3328_09250</name>
</gene>
<comment type="caution">
    <text evidence="5">The sequence shown here is derived from an EMBL/GenBank/DDBJ whole genome shotgun (WGS) entry which is preliminary data.</text>
</comment>
<organism evidence="5 6">
    <name type="scientific">Microbaculum marinum</name>
    <dbReference type="NCBI Taxonomy" id="1764581"/>
    <lineage>
        <taxon>Bacteria</taxon>
        <taxon>Pseudomonadati</taxon>
        <taxon>Pseudomonadota</taxon>
        <taxon>Alphaproteobacteria</taxon>
        <taxon>Hyphomicrobiales</taxon>
        <taxon>Tepidamorphaceae</taxon>
        <taxon>Microbaculum</taxon>
    </lineage>
</organism>
<evidence type="ECO:0000313" key="6">
    <source>
        <dbReference type="Proteomes" id="UP001378188"/>
    </source>
</evidence>
<name>A0AAW9RVU9_9HYPH</name>
<dbReference type="EMBL" id="JAZHOF010000003">
    <property type="protein sequence ID" value="MEJ8571656.1"/>
    <property type="molecule type" value="Genomic_DNA"/>
</dbReference>
<dbReference type="PIRSF" id="PIRSF005578">
    <property type="entry name" value="TlyA"/>
    <property type="match status" value="1"/>
</dbReference>
<dbReference type="InterPro" id="IPR036986">
    <property type="entry name" value="S4_RNA-bd_sf"/>
</dbReference>